<dbReference type="GeneID" id="17271336"/>
<evidence type="ECO:0000313" key="2">
    <source>
        <dbReference type="EnsemblProtists" id="EOD25790"/>
    </source>
</evidence>
<feature type="region of interest" description="Disordered" evidence="1">
    <location>
        <begin position="130"/>
        <end position="167"/>
    </location>
</feature>
<reference evidence="2" key="2">
    <citation type="submission" date="2024-10" db="UniProtKB">
        <authorList>
            <consortium name="EnsemblProtists"/>
        </authorList>
    </citation>
    <scope>IDENTIFICATION</scope>
</reference>
<dbReference type="SUPFAM" id="SSF140860">
    <property type="entry name" value="Pseudo ankyrin repeat-like"/>
    <property type="match status" value="1"/>
</dbReference>
<keyword evidence="3" id="KW-1185">Reference proteome</keyword>
<evidence type="ECO:0000256" key="1">
    <source>
        <dbReference type="SAM" id="MobiDB-lite"/>
    </source>
</evidence>
<dbReference type="PANTHER" id="PTHR46586">
    <property type="entry name" value="ANKYRIN REPEAT-CONTAINING PROTEIN"/>
    <property type="match status" value="1"/>
</dbReference>
<dbReference type="HOGENOM" id="CLU_1597515_0_0_1"/>
<evidence type="ECO:0000313" key="3">
    <source>
        <dbReference type="Proteomes" id="UP000013827"/>
    </source>
</evidence>
<dbReference type="RefSeq" id="XP_005778219.1">
    <property type="nucleotide sequence ID" value="XM_005778162.1"/>
</dbReference>
<dbReference type="InterPro" id="IPR052050">
    <property type="entry name" value="SecEffector_AnkRepeat"/>
</dbReference>
<dbReference type="Gene3D" id="1.25.40.20">
    <property type="entry name" value="Ankyrin repeat-containing domain"/>
    <property type="match status" value="1"/>
</dbReference>
<dbReference type="EnsemblProtists" id="EOD25790">
    <property type="protein sequence ID" value="EOD25790"/>
    <property type="gene ID" value="EMIHUDRAFT_354107"/>
</dbReference>
<dbReference type="PANTHER" id="PTHR46586:SF3">
    <property type="entry name" value="ANKYRIN REPEAT-CONTAINING PROTEIN"/>
    <property type="match status" value="1"/>
</dbReference>
<dbReference type="Proteomes" id="UP000013827">
    <property type="component" value="Unassembled WGS sequence"/>
</dbReference>
<dbReference type="KEGG" id="ehx:EMIHUDRAFT_354107"/>
<accession>A0A0D3JQK5</accession>
<proteinExistence type="predicted"/>
<reference evidence="3" key="1">
    <citation type="journal article" date="2013" name="Nature">
        <title>Pan genome of the phytoplankton Emiliania underpins its global distribution.</title>
        <authorList>
            <person name="Read B.A."/>
            <person name="Kegel J."/>
            <person name="Klute M.J."/>
            <person name="Kuo A."/>
            <person name="Lefebvre S.C."/>
            <person name="Maumus F."/>
            <person name="Mayer C."/>
            <person name="Miller J."/>
            <person name="Monier A."/>
            <person name="Salamov A."/>
            <person name="Young J."/>
            <person name="Aguilar M."/>
            <person name="Claverie J.M."/>
            <person name="Frickenhaus S."/>
            <person name="Gonzalez K."/>
            <person name="Herman E.K."/>
            <person name="Lin Y.C."/>
            <person name="Napier J."/>
            <person name="Ogata H."/>
            <person name="Sarno A.F."/>
            <person name="Shmutz J."/>
            <person name="Schroeder D."/>
            <person name="de Vargas C."/>
            <person name="Verret F."/>
            <person name="von Dassow P."/>
            <person name="Valentin K."/>
            <person name="Van de Peer Y."/>
            <person name="Wheeler G."/>
            <person name="Dacks J.B."/>
            <person name="Delwiche C.F."/>
            <person name="Dyhrman S.T."/>
            <person name="Glockner G."/>
            <person name="John U."/>
            <person name="Richards T."/>
            <person name="Worden A.Z."/>
            <person name="Zhang X."/>
            <person name="Grigoriev I.V."/>
            <person name="Allen A.E."/>
            <person name="Bidle K."/>
            <person name="Borodovsky M."/>
            <person name="Bowler C."/>
            <person name="Brownlee C."/>
            <person name="Cock J.M."/>
            <person name="Elias M."/>
            <person name="Gladyshev V.N."/>
            <person name="Groth M."/>
            <person name="Guda C."/>
            <person name="Hadaegh A."/>
            <person name="Iglesias-Rodriguez M.D."/>
            <person name="Jenkins J."/>
            <person name="Jones B.M."/>
            <person name="Lawson T."/>
            <person name="Leese F."/>
            <person name="Lindquist E."/>
            <person name="Lobanov A."/>
            <person name="Lomsadze A."/>
            <person name="Malik S.B."/>
            <person name="Marsh M.E."/>
            <person name="Mackinder L."/>
            <person name="Mock T."/>
            <person name="Mueller-Roeber B."/>
            <person name="Pagarete A."/>
            <person name="Parker M."/>
            <person name="Probert I."/>
            <person name="Quesneville H."/>
            <person name="Raines C."/>
            <person name="Rensing S.A."/>
            <person name="Riano-Pachon D.M."/>
            <person name="Richier S."/>
            <person name="Rokitta S."/>
            <person name="Shiraiwa Y."/>
            <person name="Soanes D.M."/>
            <person name="van der Giezen M."/>
            <person name="Wahlund T.M."/>
            <person name="Williams B."/>
            <person name="Wilson W."/>
            <person name="Wolfe G."/>
            <person name="Wurch L.L."/>
        </authorList>
    </citation>
    <scope>NUCLEOTIDE SEQUENCE</scope>
</reference>
<dbReference type="PaxDb" id="2903-EOD25790"/>
<dbReference type="InterPro" id="IPR036770">
    <property type="entry name" value="Ankyrin_rpt-contain_sf"/>
</dbReference>
<feature type="compositionally biased region" description="Acidic residues" evidence="1">
    <location>
        <begin position="146"/>
        <end position="167"/>
    </location>
</feature>
<name>A0A0D3JQK5_EMIH1</name>
<dbReference type="eggNOG" id="ENOG502T1I4">
    <property type="taxonomic scope" value="Eukaryota"/>
</dbReference>
<evidence type="ECO:0008006" key="4">
    <source>
        <dbReference type="Google" id="ProtNLM"/>
    </source>
</evidence>
<protein>
    <recommendedName>
        <fullName evidence="4">Ankyrin repeat protein</fullName>
    </recommendedName>
</protein>
<sequence length="167" mass="18521">MEAAAHGGQVAVCKWGLSRWFDGPPSADDNEDMYMCSQDVIAGAARFGHIEILELMLSRGDDCGECTMWAARCSQLEVLKWAHAKGLPWSSDVCKDLATEGSLEALQFVRSVGCPWGSNPLERCEDDTVSKWALDNGAPPQTRESDSDEEEEYYDESEGEEGLDDWY</sequence>
<dbReference type="AlphaFoldDB" id="A0A0D3JQK5"/>
<organism evidence="2 3">
    <name type="scientific">Emiliania huxleyi (strain CCMP1516)</name>
    <dbReference type="NCBI Taxonomy" id="280463"/>
    <lineage>
        <taxon>Eukaryota</taxon>
        <taxon>Haptista</taxon>
        <taxon>Haptophyta</taxon>
        <taxon>Prymnesiophyceae</taxon>
        <taxon>Isochrysidales</taxon>
        <taxon>Noelaerhabdaceae</taxon>
        <taxon>Emiliania</taxon>
    </lineage>
</organism>